<organism evidence="2 3">
    <name type="scientific">Strongyloides venezuelensis</name>
    <name type="common">Threadworm</name>
    <dbReference type="NCBI Taxonomy" id="75913"/>
    <lineage>
        <taxon>Eukaryota</taxon>
        <taxon>Metazoa</taxon>
        <taxon>Ecdysozoa</taxon>
        <taxon>Nematoda</taxon>
        <taxon>Chromadorea</taxon>
        <taxon>Rhabditida</taxon>
        <taxon>Tylenchina</taxon>
        <taxon>Panagrolaimomorpha</taxon>
        <taxon>Strongyloidoidea</taxon>
        <taxon>Strongyloididae</taxon>
        <taxon>Strongyloides</taxon>
    </lineage>
</organism>
<accession>A0A0K0FD25</accession>
<dbReference type="AlphaFoldDB" id="A0A0K0FD25"/>
<sequence>MIKNNKHILSRDDSTITTDSVQSTSSTKSMPNQDNFDNINGNGNDGKTIPNCNLKKFLGRIGKTRSEADFFNGKPSKTVMRTFQQQNIVKLPSLESDIETQNRINQYKEMEASIDKLVIDTMGGSRRIDYEMK</sequence>
<reference evidence="3" key="2">
    <citation type="submission" date="2015-08" db="UniProtKB">
        <authorList>
            <consortium name="WormBaseParasite"/>
        </authorList>
    </citation>
    <scope>IDENTIFICATION</scope>
</reference>
<protein>
    <submittedName>
        <fullName evidence="3">Uncharacterized protein</fullName>
    </submittedName>
</protein>
<evidence type="ECO:0000313" key="3">
    <source>
        <dbReference type="WBParaSite" id="SVE_0674300.1"/>
    </source>
</evidence>
<dbReference type="WBParaSite" id="SVE_0674300.1">
    <property type="protein sequence ID" value="SVE_0674300.1"/>
    <property type="gene ID" value="SVE_0674300"/>
</dbReference>
<evidence type="ECO:0000256" key="1">
    <source>
        <dbReference type="SAM" id="MobiDB-lite"/>
    </source>
</evidence>
<feature type="region of interest" description="Disordered" evidence="1">
    <location>
        <begin position="1"/>
        <end position="50"/>
    </location>
</feature>
<proteinExistence type="predicted"/>
<name>A0A0K0FD25_STRVS</name>
<keyword evidence="2" id="KW-1185">Reference proteome</keyword>
<feature type="compositionally biased region" description="Low complexity" evidence="1">
    <location>
        <begin position="32"/>
        <end position="46"/>
    </location>
</feature>
<reference evidence="2" key="1">
    <citation type="submission" date="2014-07" db="EMBL/GenBank/DDBJ databases">
        <authorList>
            <person name="Martin A.A"/>
            <person name="De Silva N."/>
        </authorList>
    </citation>
    <scope>NUCLEOTIDE SEQUENCE</scope>
</reference>
<dbReference type="Proteomes" id="UP000035680">
    <property type="component" value="Unassembled WGS sequence"/>
</dbReference>
<evidence type="ECO:0000313" key="2">
    <source>
        <dbReference type="Proteomes" id="UP000035680"/>
    </source>
</evidence>
<feature type="compositionally biased region" description="Polar residues" evidence="1">
    <location>
        <begin position="15"/>
        <end position="31"/>
    </location>
</feature>